<dbReference type="CDD" id="cd00192">
    <property type="entry name" value="PTKc"/>
    <property type="match status" value="1"/>
</dbReference>
<keyword evidence="12" id="KW-1185">Reference proteome</keyword>
<dbReference type="GO" id="GO:0004715">
    <property type="term" value="F:non-membrane spanning protein tyrosine kinase activity"/>
    <property type="evidence" value="ECO:0007669"/>
    <property type="project" value="UniProtKB-EC"/>
</dbReference>
<dbReference type="Gene3D" id="1.10.510.10">
    <property type="entry name" value="Transferase(Phosphotransferase) domain 1"/>
    <property type="match status" value="1"/>
</dbReference>
<dbReference type="InterPro" id="IPR001245">
    <property type="entry name" value="Ser-Thr/Tyr_kinase_cat_dom"/>
</dbReference>
<evidence type="ECO:0000256" key="8">
    <source>
        <dbReference type="PROSITE-ProRule" id="PRU10141"/>
    </source>
</evidence>
<feature type="domain" description="Protein kinase" evidence="11">
    <location>
        <begin position="163"/>
        <end position="429"/>
    </location>
</feature>
<evidence type="ECO:0000256" key="9">
    <source>
        <dbReference type="SAM" id="MobiDB-lite"/>
    </source>
</evidence>
<evidence type="ECO:0000313" key="12">
    <source>
        <dbReference type="Proteomes" id="UP000887575"/>
    </source>
</evidence>
<evidence type="ECO:0000256" key="2">
    <source>
        <dbReference type="ARBA" id="ARBA00022679"/>
    </source>
</evidence>
<feature type="binding site" evidence="8">
    <location>
        <position position="195"/>
    </location>
    <ligand>
        <name>ATP</name>
        <dbReference type="ChEBI" id="CHEBI:30616"/>
    </ligand>
</feature>
<dbReference type="InterPro" id="IPR000719">
    <property type="entry name" value="Prot_kinase_dom"/>
</dbReference>
<evidence type="ECO:0000256" key="7">
    <source>
        <dbReference type="PROSITE-ProRule" id="PRU00191"/>
    </source>
</evidence>
<dbReference type="Proteomes" id="UP000887575">
    <property type="component" value="Unassembled WGS sequence"/>
</dbReference>
<dbReference type="PROSITE" id="PS50011">
    <property type="entry name" value="PROTEIN_KINASE_DOM"/>
    <property type="match status" value="1"/>
</dbReference>
<dbReference type="InterPro" id="IPR000980">
    <property type="entry name" value="SH2"/>
</dbReference>
<dbReference type="SMART" id="SM00219">
    <property type="entry name" value="TyrKc"/>
    <property type="match status" value="1"/>
</dbReference>
<reference evidence="13" key="1">
    <citation type="submission" date="2024-02" db="UniProtKB">
        <authorList>
            <consortium name="WormBaseParasite"/>
        </authorList>
    </citation>
    <scope>IDENTIFICATION</scope>
</reference>
<name>A0AAF3EEV7_9BILA</name>
<keyword evidence="4" id="KW-0418">Kinase</keyword>
<dbReference type="InterPro" id="IPR036860">
    <property type="entry name" value="SH2_dom_sf"/>
</dbReference>
<dbReference type="SUPFAM" id="SSF56112">
    <property type="entry name" value="Protein kinase-like (PK-like)"/>
    <property type="match status" value="1"/>
</dbReference>
<dbReference type="Pfam" id="PF07714">
    <property type="entry name" value="PK_Tyr_Ser-Thr"/>
    <property type="match status" value="1"/>
</dbReference>
<protein>
    <recommendedName>
        <fullName evidence="1">non-specific protein-tyrosine kinase</fullName>
        <ecNumber evidence="1">2.7.10.2</ecNumber>
    </recommendedName>
</protein>
<evidence type="ECO:0000313" key="13">
    <source>
        <dbReference type="WBParaSite" id="MBELARI_LOCUS12509"/>
    </source>
</evidence>
<organism evidence="12 13">
    <name type="scientific">Mesorhabditis belari</name>
    <dbReference type="NCBI Taxonomy" id="2138241"/>
    <lineage>
        <taxon>Eukaryota</taxon>
        <taxon>Metazoa</taxon>
        <taxon>Ecdysozoa</taxon>
        <taxon>Nematoda</taxon>
        <taxon>Chromadorea</taxon>
        <taxon>Rhabditida</taxon>
        <taxon>Rhabditina</taxon>
        <taxon>Rhabditomorpha</taxon>
        <taxon>Rhabditoidea</taxon>
        <taxon>Rhabditidae</taxon>
        <taxon>Mesorhabditinae</taxon>
        <taxon>Mesorhabditis</taxon>
    </lineage>
</organism>
<keyword evidence="2" id="KW-0808">Transferase</keyword>
<dbReference type="AlphaFoldDB" id="A0AAF3EEV7"/>
<feature type="compositionally biased region" description="Polar residues" evidence="9">
    <location>
        <begin position="1"/>
        <end position="13"/>
    </location>
</feature>
<keyword evidence="7" id="KW-0727">SH2 domain</keyword>
<accession>A0AAF3EEV7</accession>
<dbReference type="GO" id="GO:0005524">
    <property type="term" value="F:ATP binding"/>
    <property type="evidence" value="ECO:0007669"/>
    <property type="project" value="UniProtKB-UniRule"/>
</dbReference>
<dbReference type="Gene3D" id="3.30.505.10">
    <property type="entry name" value="SH2 domain"/>
    <property type="match status" value="1"/>
</dbReference>
<dbReference type="InterPro" id="IPR050198">
    <property type="entry name" value="Non-receptor_tyrosine_kinases"/>
</dbReference>
<feature type="domain" description="SH2" evidence="10">
    <location>
        <begin position="48"/>
        <end position="146"/>
    </location>
</feature>
<evidence type="ECO:0000256" key="3">
    <source>
        <dbReference type="ARBA" id="ARBA00022741"/>
    </source>
</evidence>
<evidence type="ECO:0000256" key="6">
    <source>
        <dbReference type="ARBA" id="ARBA00023137"/>
    </source>
</evidence>
<evidence type="ECO:0000259" key="10">
    <source>
        <dbReference type="PROSITE" id="PS50001"/>
    </source>
</evidence>
<dbReference type="WBParaSite" id="MBELARI_LOCUS12509">
    <property type="protein sequence ID" value="MBELARI_LOCUS12509"/>
    <property type="gene ID" value="MBELARI_LOCUS12509"/>
</dbReference>
<proteinExistence type="predicted"/>
<dbReference type="PRINTS" id="PR00109">
    <property type="entry name" value="TYRKINASE"/>
</dbReference>
<sequence length="487" mass="56850">MPTATMSTNNTELDSPEEDVHDDERRLVYQKISDAVAGGLEEFTSESYFHSFIEKEEGEKLLKEPGKNCFLFAHQLTNIRPLDGKYIIMFVDDDGGIEEVKIRFTRKQRVFFVNEYCFDSPGALIAYHRDYKVSIKAKEESLRNKFIMYGIEKDDWEIYHEQIQRVKKLGSGNFGSVFKARYRIGLLRRIWAAVKIIHSNSPEENEVFIKEAQMMRKFKYNHPNLVHFLAIACYETPIMIVMEFCAGGSIEDRIKERYENAHYDWPEPTQAELIHWVSGAAKGLAFLHENNITHRDVAVRNTLITDKNVAKISDFGMSVVGKLQLKKLTNVPITYLAPETFKAKIFCSETDVWTFGIMIWETFNHAKPPYGDRGTDARKLIMALKKDYRMSGEKIPPELWKLCSLCWHWKPELRPKMKEIAQVLEKQYTTDTKTFWQWITRQNPTYTETVNVDWTDVFKTMPAIPTFRHDYEKVKQEVQEADKGKGK</sequence>
<dbReference type="PROSITE" id="PS50001">
    <property type="entry name" value="SH2"/>
    <property type="match status" value="1"/>
</dbReference>
<evidence type="ECO:0000256" key="5">
    <source>
        <dbReference type="ARBA" id="ARBA00022840"/>
    </source>
</evidence>
<dbReference type="CDD" id="cd00173">
    <property type="entry name" value="SH2"/>
    <property type="match status" value="1"/>
</dbReference>
<dbReference type="PROSITE" id="PS00107">
    <property type="entry name" value="PROTEIN_KINASE_ATP"/>
    <property type="match status" value="1"/>
</dbReference>
<evidence type="ECO:0000256" key="1">
    <source>
        <dbReference type="ARBA" id="ARBA00011903"/>
    </source>
</evidence>
<evidence type="ECO:0000256" key="4">
    <source>
        <dbReference type="ARBA" id="ARBA00022777"/>
    </source>
</evidence>
<dbReference type="PANTHER" id="PTHR24418">
    <property type="entry name" value="TYROSINE-PROTEIN KINASE"/>
    <property type="match status" value="1"/>
</dbReference>
<dbReference type="InterPro" id="IPR020635">
    <property type="entry name" value="Tyr_kinase_cat_dom"/>
</dbReference>
<feature type="region of interest" description="Disordered" evidence="9">
    <location>
        <begin position="1"/>
        <end position="20"/>
    </location>
</feature>
<keyword evidence="5 8" id="KW-0067">ATP-binding</keyword>
<dbReference type="SUPFAM" id="SSF55550">
    <property type="entry name" value="SH2 domain"/>
    <property type="match status" value="1"/>
</dbReference>
<dbReference type="InterPro" id="IPR011009">
    <property type="entry name" value="Kinase-like_dom_sf"/>
</dbReference>
<keyword evidence="6" id="KW-0829">Tyrosine-protein kinase</keyword>
<dbReference type="EC" id="2.7.10.2" evidence="1"/>
<evidence type="ECO:0000259" key="11">
    <source>
        <dbReference type="PROSITE" id="PS50011"/>
    </source>
</evidence>
<dbReference type="Gene3D" id="3.30.200.20">
    <property type="entry name" value="Phosphorylase Kinase, domain 1"/>
    <property type="match status" value="1"/>
</dbReference>
<keyword evidence="3 8" id="KW-0547">Nucleotide-binding</keyword>
<dbReference type="InterPro" id="IPR017441">
    <property type="entry name" value="Protein_kinase_ATP_BS"/>
</dbReference>